<organism evidence="3 5">
    <name type="scientific">Vanilla planifolia</name>
    <name type="common">Vanilla</name>
    <dbReference type="NCBI Taxonomy" id="51239"/>
    <lineage>
        <taxon>Eukaryota</taxon>
        <taxon>Viridiplantae</taxon>
        <taxon>Streptophyta</taxon>
        <taxon>Embryophyta</taxon>
        <taxon>Tracheophyta</taxon>
        <taxon>Spermatophyta</taxon>
        <taxon>Magnoliopsida</taxon>
        <taxon>Liliopsida</taxon>
        <taxon>Asparagales</taxon>
        <taxon>Orchidaceae</taxon>
        <taxon>Vanilloideae</taxon>
        <taxon>Vanilleae</taxon>
        <taxon>Vanilla</taxon>
    </lineage>
</organism>
<evidence type="ECO:0000313" key="5">
    <source>
        <dbReference type="Proteomes" id="UP000639772"/>
    </source>
</evidence>
<keyword evidence="1" id="KW-1133">Transmembrane helix</keyword>
<dbReference type="EMBL" id="JADCNL010000012">
    <property type="protein sequence ID" value="KAG0457080.1"/>
    <property type="molecule type" value="Genomic_DNA"/>
</dbReference>
<name>A0A835PX81_VANPL</name>
<accession>A0A835PX81</accession>
<dbReference type="Pfam" id="PF16594">
    <property type="entry name" value="ATP-synt_Z"/>
    <property type="match status" value="1"/>
</dbReference>
<proteinExistence type="predicted"/>
<evidence type="ECO:0000256" key="1">
    <source>
        <dbReference type="SAM" id="Phobius"/>
    </source>
</evidence>
<reference evidence="4 5" key="1">
    <citation type="journal article" date="2020" name="Nat. Food">
        <title>A phased Vanilla planifolia genome enables genetic improvement of flavour and production.</title>
        <authorList>
            <person name="Hasing T."/>
            <person name="Tang H."/>
            <person name="Brym M."/>
            <person name="Khazi F."/>
            <person name="Huang T."/>
            <person name="Chambers A.H."/>
        </authorList>
    </citation>
    <scope>NUCLEOTIDE SEQUENCE [LARGE SCALE GENOMIC DNA]</scope>
    <source>
        <tissue evidence="3">Leaf</tissue>
    </source>
</reference>
<keyword evidence="1" id="KW-0812">Transmembrane</keyword>
<gene>
    <name evidence="3" type="ORF">HPP92_021921</name>
    <name evidence="2" type="ORF">HPP92_022237</name>
</gene>
<dbReference type="PANTHER" id="PTHR35165">
    <property type="entry name" value="OS08G0113900 PROTEIN"/>
    <property type="match status" value="1"/>
</dbReference>
<sequence length="182" mass="20403">MEWEVEIYGEVMELRIRTTADLAFKSGQYLLRSRALFLSRRLQRPSFLLCDVSTTLLSAASLRIDPTMRSDPRRFYLNLTHSTMESAGEEGRKPVARIFCAAGALILLSSTGGGILAWWFLSFHQAKKHLWMLPLGLIVLVAPLLACLSISFPDDALRGMFLLRPAQLPAQPMRTLPLQAIS</sequence>
<keyword evidence="4" id="KW-1185">Reference proteome</keyword>
<keyword evidence="1" id="KW-0472">Membrane</keyword>
<dbReference type="OrthoDB" id="1423823at2759"/>
<protein>
    <submittedName>
        <fullName evidence="3">Uncharacterized protein</fullName>
    </submittedName>
</protein>
<dbReference type="AlphaFoldDB" id="A0A835PX81"/>
<evidence type="ECO:0000313" key="3">
    <source>
        <dbReference type="EMBL" id="KAG0458793.1"/>
    </source>
</evidence>
<evidence type="ECO:0000313" key="4">
    <source>
        <dbReference type="Proteomes" id="UP000636800"/>
    </source>
</evidence>
<dbReference type="EMBL" id="JADCNM010000012">
    <property type="protein sequence ID" value="KAG0458793.1"/>
    <property type="molecule type" value="Genomic_DNA"/>
</dbReference>
<dbReference type="InterPro" id="IPR032238">
    <property type="entry name" value="ATP-synth_Z"/>
</dbReference>
<dbReference type="PANTHER" id="PTHR35165:SF1">
    <property type="entry name" value="OS04G0577375 PROTEIN"/>
    <property type="match status" value="1"/>
</dbReference>
<feature type="transmembrane region" description="Helical" evidence="1">
    <location>
        <begin position="133"/>
        <end position="152"/>
    </location>
</feature>
<dbReference type="Proteomes" id="UP000639772">
    <property type="component" value="Chromosome 12"/>
</dbReference>
<evidence type="ECO:0000313" key="2">
    <source>
        <dbReference type="EMBL" id="KAG0457080.1"/>
    </source>
</evidence>
<dbReference type="Proteomes" id="UP000636800">
    <property type="component" value="Chromosome 12"/>
</dbReference>
<feature type="transmembrane region" description="Helical" evidence="1">
    <location>
        <begin position="98"/>
        <end position="121"/>
    </location>
</feature>
<comment type="caution">
    <text evidence="3">The sequence shown here is derived from an EMBL/GenBank/DDBJ whole genome shotgun (WGS) entry which is preliminary data.</text>
</comment>